<dbReference type="InterPro" id="IPR044861">
    <property type="entry name" value="IPNS-like_FE2OG_OXY"/>
</dbReference>
<dbReference type="GO" id="GO:0031418">
    <property type="term" value="F:L-ascorbic acid binding"/>
    <property type="evidence" value="ECO:0007669"/>
    <property type="project" value="UniProtKB-KW"/>
</dbReference>
<dbReference type="EMBL" id="VOIH02000003">
    <property type="protein sequence ID" value="KAF3450454.1"/>
    <property type="molecule type" value="Genomic_DNA"/>
</dbReference>
<keyword evidence="3" id="KW-0847">Vitamin C</keyword>
<keyword evidence="5 6" id="KW-0408">Iron</keyword>
<protein>
    <recommendedName>
        <fullName evidence="7">Fe2OG dioxygenase domain-containing protein</fullName>
    </recommendedName>
</protein>
<accession>A0A8K0MLH6</accession>
<dbReference type="Pfam" id="PF14226">
    <property type="entry name" value="DIOX_N"/>
    <property type="match status" value="1"/>
</dbReference>
<evidence type="ECO:0000256" key="3">
    <source>
        <dbReference type="ARBA" id="ARBA00022896"/>
    </source>
</evidence>
<comment type="caution">
    <text evidence="8">The sequence shown here is derived from an EMBL/GenBank/DDBJ whole genome shotgun (WGS) entry which is preliminary data.</text>
</comment>
<dbReference type="PANTHER" id="PTHR47991">
    <property type="entry name" value="OXOGLUTARATE/IRON-DEPENDENT DIOXYGENASE"/>
    <property type="match status" value="1"/>
</dbReference>
<dbReference type="InterPro" id="IPR050295">
    <property type="entry name" value="Plant_2OG-oxidoreductases"/>
</dbReference>
<feature type="domain" description="Fe2OG dioxygenase" evidence="7">
    <location>
        <begin position="206"/>
        <end position="306"/>
    </location>
</feature>
<name>A0A8K0MLH6_9ROSA</name>
<dbReference type="OrthoDB" id="288590at2759"/>
<dbReference type="GO" id="GO:0046872">
    <property type="term" value="F:metal ion binding"/>
    <property type="evidence" value="ECO:0007669"/>
    <property type="project" value="UniProtKB-KW"/>
</dbReference>
<dbReference type="InterPro" id="IPR005123">
    <property type="entry name" value="Oxoglu/Fe-dep_dioxygenase_dom"/>
</dbReference>
<comment type="similarity">
    <text evidence="1 6">Belongs to the iron/ascorbate-dependent oxidoreductase family.</text>
</comment>
<gene>
    <name evidence="8" type="ORF">FNV43_RR06536</name>
</gene>
<sequence>MSLLVPCVQELAKDPLLTTVPPRYVRHDQDPIIPYTSTTSLLPQLPVIDMNKLLLYSSDHHDQESMDSELEKLHLACKEWGFFQVINHGVSTSLVDSVKGGVEGFFNMEVEEKSRFGQKAGEKEGFGQVFVTSEEQKLVWADMFFLTTLPTHLRKPHLFPNLPNPFRDSLEAYSSELQNLAHKLLHLKTKALKMNPNDMKELFEQGRQSMTMNYYPPCPQPDLVIGLNPHSDASGITILLQINDQEGLQIKKDGNWIPVKPLPDAFIVNIGDALEIVTNGVYKSIEHRAIVNADKERLTIATFYNPKLDGELSPAPSLISKERPALFKRVSVVDFYKGFFSRQLDGKSYLDTMRIHSG</sequence>
<evidence type="ECO:0000259" key="7">
    <source>
        <dbReference type="PROSITE" id="PS51471"/>
    </source>
</evidence>
<evidence type="ECO:0000313" key="8">
    <source>
        <dbReference type="EMBL" id="KAF3450454.1"/>
    </source>
</evidence>
<evidence type="ECO:0000256" key="2">
    <source>
        <dbReference type="ARBA" id="ARBA00022723"/>
    </source>
</evidence>
<evidence type="ECO:0000256" key="5">
    <source>
        <dbReference type="ARBA" id="ARBA00023004"/>
    </source>
</evidence>
<reference evidence="8" key="1">
    <citation type="submission" date="2020-03" db="EMBL/GenBank/DDBJ databases">
        <title>A high-quality chromosome-level genome assembly of a woody plant with both climbing and erect habits, Rhamnella rubrinervis.</title>
        <authorList>
            <person name="Lu Z."/>
            <person name="Yang Y."/>
            <person name="Zhu X."/>
            <person name="Sun Y."/>
        </authorList>
    </citation>
    <scope>NUCLEOTIDE SEQUENCE</scope>
    <source>
        <strain evidence="8">BYM</strain>
        <tissue evidence="8">Leaf</tissue>
    </source>
</reference>
<evidence type="ECO:0000256" key="4">
    <source>
        <dbReference type="ARBA" id="ARBA00023002"/>
    </source>
</evidence>
<dbReference type="FunFam" id="2.60.120.330:FF:000001">
    <property type="entry name" value="Protein SRG1"/>
    <property type="match status" value="1"/>
</dbReference>
<keyword evidence="9" id="KW-1185">Reference proteome</keyword>
<organism evidence="8 9">
    <name type="scientific">Rhamnella rubrinervis</name>
    <dbReference type="NCBI Taxonomy" id="2594499"/>
    <lineage>
        <taxon>Eukaryota</taxon>
        <taxon>Viridiplantae</taxon>
        <taxon>Streptophyta</taxon>
        <taxon>Embryophyta</taxon>
        <taxon>Tracheophyta</taxon>
        <taxon>Spermatophyta</taxon>
        <taxon>Magnoliopsida</taxon>
        <taxon>eudicotyledons</taxon>
        <taxon>Gunneridae</taxon>
        <taxon>Pentapetalae</taxon>
        <taxon>rosids</taxon>
        <taxon>fabids</taxon>
        <taxon>Rosales</taxon>
        <taxon>Rhamnaceae</taxon>
        <taxon>rhamnoid group</taxon>
        <taxon>Rhamneae</taxon>
        <taxon>Rhamnella</taxon>
    </lineage>
</organism>
<dbReference type="InterPro" id="IPR026992">
    <property type="entry name" value="DIOX_N"/>
</dbReference>
<evidence type="ECO:0000313" key="9">
    <source>
        <dbReference type="Proteomes" id="UP000796880"/>
    </source>
</evidence>
<keyword evidence="2 6" id="KW-0479">Metal-binding</keyword>
<dbReference type="SUPFAM" id="SSF51197">
    <property type="entry name" value="Clavaminate synthase-like"/>
    <property type="match status" value="1"/>
</dbReference>
<evidence type="ECO:0000256" key="1">
    <source>
        <dbReference type="ARBA" id="ARBA00008056"/>
    </source>
</evidence>
<dbReference type="Pfam" id="PF03171">
    <property type="entry name" value="2OG-FeII_Oxy"/>
    <property type="match status" value="1"/>
</dbReference>
<keyword evidence="4 6" id="KW-0560">Oxidoreductase</keyword>
<dbReference type="Gene3D" id="2.60.120.330">
    <property type="entry name" value="B-lactam Antibiotic, Isopenicillin N Synthase, Chain"/>
    <property type="match status" value="1"/>
</dbReference>
<proteinExistence type="inferred from homology"/>
<evidence type="ECO:0000256" key="6">
    <source>
        <dbReference type="RuleBase" id="RU003682"/>
    </source>
</evidence>
<dbReference type="GO" id="GO:0016491">
    <property type="term" value="F:oxidoreductase activity"/>
    <property type="evidence" value="ECO:0007669"/>
    <property type="project" value="UniProtKB-KW"/>
</dbReference>
<dbReference type="AlphaFoldDB" id="A0A8K0MLH6"/>
<dbReference type="InterPro" id="IPR027443">
    <property type="entry name" value="IPNS-like_sf"/>
</dbReference>
<dbReference type="PROSITE" id="PS51471">
    <property type="entry name" value="FE2OG_OXY"/>
    <property type="match status" value="1"/>
</dbReference>
<dbReference type="Proteomes" id="UP000796880">
    <property type="component" value="Unassembled WGS sequence"/>
</dbReference>